<dbReference type="EMBL" id="CYSC01000043">
    <property type="protein sequence ID" value="CUH73816.1"/>
    <property type="molecule type" value="Genomic_DNA"/>
</dbReference>
<keyword evidence="8" id="KW-1185">Reference proteome</keyword>
<accession>A0A0P1FXM7</accession>
<dbReference type="EMBL" id="CYSB01000029">
    <property type="protein sequence ID" value="CUH67269.1"/>
    <property type="molecule type" value="Genomic_DNA"/>
</dbReference>
<reference evidence="7 9" key="2">
    <citation type="submission" date="2015-09" db="EMBL/GenBank/DDBJ databases">
        <authorList>
            <consortium name="Swine Surveillance"/>
        </authorList>
    </citation>
    <scope>NUCLEOTIDE SEQUENCE [LARGE SCALE GENOMIC DNA]</scope>
    <source>
        <strain evidence="7 9">5120</strain>
    </source>
</reference>
<evidence type="ECO:0000256" key="4">
    <source>
        <dbReference type="ARBA" id="ARBA00022840"/>
    </source>
</evidence>
<evidence type="ECO:0000313" key="7">
    <source>
        <dbReference type="EMBL" id="CUH73816.1"/>
    </source>
</evidence>
<dbReference type="Pfam" id="PF03109">
    <property type="entry name" value="ABC1"/>
    <property type="match status" value="1"/>
</dbReference>
<comment type="similarity">
    <text evidence="1">Belongs to the protein kinase superfamily. ADCK protein kinase family.</text>
</comment>
<dbReference type="AlphaFoldDB" id="A0A0P1FXM7"/>
<evidence type="ECO:0000256" key="3">
    <source>
        <dbReference type="ARBA" id="ARBA00022741"/>
    </source>
</evidence>
<proteinExistence type="inferred from homology"/>
<dbReference type="OrthoDB" id="9795390at2"/>
<dbReference type="SUPFAM" id="SSF56112">
    <property type="entry name" value="Protein kinase-like (PK-like)"/>
    <property type="match status" value="1"/>
</dbReference>
<dbReference type="Proteomes" id="UP000051086">
    <property type="component" value="Unassembled WGS sequence"/>
</dbReference>
<keyword evidence="4" id="KW-0067">ATP-binding</keyword>
<evidence type="ECO:0000256" key="1">
    <source>
        <dbReference type="ARBA" id="ARBA00009670"/>
    </source>
</evidence>
<feature type="domain" description="ABC1 atypical kinase-like" evidence="5">
    <location>
        <begin position="100"/>
        <end position="333"/>
    </location>
</feature>
<dbReference type="GO" id="GO:0005524">
    <property type="term" value="F:ATP binding"/>
    <property type="evidence" value="ECO:0007669"/>
    <property type="project" value="UniProtKB-KW"/>
</dbReference>
<keyword evidence="3" id="KW-0547">Nucleotide-binding</keyword>
<name>A0A0P1FXM7_9RHOB</name>
<gene>
    <name evidence="7" type="primary">ubiB_2</name>
    <name evidence="6" type="ORF">TL5118_02117</name>
    <name evidence="7" type="ORF">TL5120_03632</name>
</gene>
<evidence type="ECO:0000313" key="9">
    <source>
        <dbReference type="Proteomes" id="UP000051887"/>
    </source>
</evidence>
<organism evidence="7 9">
    <name type="scientific">Thalassovita autumnalis</name>
    <dbReference type="NCBI Taxonomy" id="2072972"/>
    <lineage>
        <taxon>Bacteria</taxon>
        <taxon>Pseudomonadati</taxon>
        <taxon>Pseudomonadota</taxon>
        <taxon>Alphaproteobacteria</taxon>
        <taxon>Rhodobacterales</taxon>
        <taxon>Roseobacteraceae</taxon>
        <taxon>Thalassovita</taxon>
    </lineage>
</organism>
<sequence length="455" mass="49676">MSDTSHRPRPVAVPAGRLHRMARLGGLATQVAGAVALGGAKALAGGARPQLRDLVLTPGNIERLTQELAQMRGAAMKVGQLISLEAGDLLPAELTAILSRLRSDAHQMPPQQLKQVLNAAWGQGWQRQFARFDVRPIAAASIGQVHRAQLKDGRDLAVKVQYPGVARSIESDVVNVGALLRAARVLPKGFDLAPYLEAARLQLHEETDYLREGAQLQRFARYLEGQERFLLPAFHADWSTGQVLAMSHIAGQPVEDLQAAPQPTQDGVMRDLFALFFDELFTLDDMQSDPNFANFLYQPEEDRIVLLDFGATRAIASDVVQGYRDLLTAGLAGCWTEMQQAAAAMGLLAGDMRPDHHARLIAMMQLVFTALRAPGPFDFADTRLSQQLQAEGLALMEEGMTPPPVAMDVLYVQRKLGGLALLATRLRARVDLRALLASHLRPAGNTSPIRTHRGR</sequence>
<protein>
    <submittedName>
        <fullName evidence="6 7">Ubiquinone biosynthesis protein UbiB</fullName>
    </submittedName>
</protein>
<dbReference type="PANTHER" id="PTHR43851">
    <property type="match status" value="1"/>
</dbReference>
<dbReference type="InterPro" id="IPR034646">
    <property type="entry name" value="ADCK3_dom"/>
</dbReference>
<dbReference type="GO" id="GO:0016740">
    <property type="term" value="F:transferase activity"/>
    <property type="evidence" value="ECO:0007669"/>
    <property type="project" value="UniProtKB-KW"/>
</dbReference>
<dbReference type="InterPro" id="IPR011009">
    <property type="entry name" value="Kinase-like_dom_sf"/>
</dbReference>
<dbReference type="InterPro" id="IPR004147">
    <property type="entry name" value="ABC1_dom"/>
</dbReference>
<dbReference type="CDD" id="cd13970">
    <property type="entry name" value="ABC1_ADCK3"/>
    <property type="match status" value="1"/>
</dbReference>
<dbReference type="RefSeq" id="WP_058244965.1">
    <property type="nucleotide sequence ID" value="NZ_CYSB01000029.1"/>
</dbReference>
<evidence type="ECO:0000313" key="8">
    <source>
        <dbReference type="Proteomes" id="UP000051086"/>
    </source>
</evidence>
<evidence type="ECO:0000313" key="6">
    <source>
        <dbReference type="EMBL" id="CUH67269.1"/>
    </source>
</evidence>
<evidence type="ECO:0000256" key="2">
    <source>
        <dbReference type="ARBA" id="ARBA00022679"/>
    </source>
</evidence>
<dbReference type="GO" id="GO:0006744">
    <property type="term" value="P:ubiquinone biosynthetic process"/>
    <property type="evidence" value="ECO:0007669"/>
    <property type="project" value="TreeGrafter"/>
</dbReference>
<dbReference type="PANTHER" id="PTHR43851:SF3">
    <property type="entry name" value="COENZYME Q8"/>
    <property type="match status" value="1"/>
</dbReference>
<reference evidence="6 8" key="1">
    <citation type="submission" date="2015-09" db="EMBL/GenBank/DDBJ databases">
        <authorList>
            <person name="Rodrigo-Torres L."/>
            <person name="Arahal D.R."/>
        </authorList>
    </citation>
    <scope>NUCLEOTIDE SEQUENCE [LARGE SCALE GENOMIC DNA]</scope>
    <source>
        <strain evidence="6 8">CECT 5118</strain>
    </source>
</reference>
<dbReference type="Proteomes" id="UP000051887">
    <property type="component" value="Unassembled WGS sequence"/>
</dbReference>
<keyword evidence="7" id="KW-0830">Ubiquinone</keyword>
<keyword evidence="2" id="KW-0808">Transferase</keyword>
<dbReference type="InterPro" id="IPR051409">
    <property type="entry name" value="Atypical_kinase_ADCK"/>
</dbReference>
<evidence type="ECO:0000259" key="5">
    <source>
        <dbReference type="Pfam" id="PF03109"/>
    </source>
</evidence>